<dbReference type="EC" id="3.5.3.6" evidence="3"/>
<evidence type="ECO:0000256" key="3">
    <source>
        <dbReference type="ARBA" id="ARBA00012171"/>
    </source>
</evidence>
<dbReference type="InterPro" id="IPR003876">
    <property type="entry name" value="Arg_deiminase"/>
</dbReference>
<keyword evidence="6" id="KW-0808">Transferase</keyword>
<evidence type="ECO:0000256" key="5">
    <source>
        <dbReference type="ARBA" id="ARBA00049429"/>
    </source>
</evidence>
<proteinExistence type="inferred from homology"/>
<keyword evidence="7" id="KW-1185">Reference proteome</keyword>
<evidence type="ECO:0000256" key="1">
    <source>
        <dbReference type="ARBA" id="ARBA00005213"/>
    </source>
</evidence>
<dbReference type="GO" id="GO:0019546">
    <property type="term" value="P:L-arginine deiminase pathway"/>
    <property type="evidence" value="ECO:0007669"/>
    <property type="project" value="TreeGrafter"/>
</dbReference>
<dbReference type="PRINTS" id="PR01466">
    <property type="entry name" value="ARGDEIMINASE"/>
</dbReference>
<comment type="catalytic activity">
    <reaction evidence="5">
        <text>L-arginine + H2O = L-citrulline + NH4(+)</text>
        <dbReference type="Rhea" id="RHEA:19597"/>
        <dbReference type="ChEBI" id="CHEBI:15377"/>
        <dbReference type="ChEBI" id="CHEBI:28938"/>
        <dbReference type="ChEBI" id="CHEBI:32682"/>
        <dbReference type="ChEBI" id="CHEBI:57743"/>
        <dbReference type="EC" id="3.5.3.6"/>
    </reaction>
</comment>
<gene>
    <name evidence="6" type="ORF">GO621_03725</name>
</gene>
<comment type="similarity">
    <text evidence="2">Belongs to the arginine deiminase family.</text>
</comment>
<dbReference type="RefSeq" id="WP_157564320.1">
    <property type="nucleotide sequence ID" value="NZ_WPIK01000003.1"/>
</dbReference>
<dbReference type="GO" id="GO:0016990">
    <property type="term" value="F:arginine deiminase activity"/>
    <property type="evidence" value="ECO:0007669"/>
    <property type="project" value="UniProtKB-EC"/>
</dbReference>
<evidence type="ECO:0000256" key="2">
    <source>
        <dbReference type="ARBA" id="ARBA00010206"/>
    </source>
</evidence>
<organism evidence="6 7">
    <name type="scientific">Mucilaginibacter arboris</name>
    <dbReference type="NCBI Taxonomy" id="2682090"/>
    <lineage>
        <taxon>Bacteria</taxon>
        <taxon>Pseudomonadati</taxon>
        <taxon>Bacteroidota</taxon>
        <taxon>Sphingobacteriia</taxon>
        <taxon>Sphingobacteriales</taxon>
        <taxon>Sphingobacteriaceae</taxon>
        <taxon>Mucilaginibacter</taxon>
    </lineage>
</organism>
<dbReference type="SUPFAM" id="SSF55909">
    <property type="entry name" value="Pentein"/>
    <property type="match status" value="1"/>
</dbReference>
<dbReference type="Gene3D" id="3.75.10.10">
    <property type="entry name" value="L-arginine/glycine Amidinotransferase, Chain A"/>
    <property type="match status" value="1"/>
</dbReference>
<comment type="caution">
    <text evidence="6">The sequence shown here is derived from an EMBL/GenBank/DDBJ whole genome shotgun (WGS) entry which is preliminary data.</text>
</comment>
<dbReference type="EMBL" id="WPIK01000003">
    <property type="protein sequence ID" value="MVN20642.1"/>
    <property type="molecule type" value="Genomic_DNA"/>
</dbReference>
<sequence>MLQKNGFQLQVSSEIGGLRRILIHSPDRGLGQVIPSKAQDWLFEDIVHLETVRKKEYDLYVKVLLYFLDPDLVKGKIKNIDAKNSTRQFYKPNQPGFYASNKVIELEALLADILEGQAVRQQLVAAVCAVEHCTNQQQQMLLALPSADLATLFISGTMPNKKIFFAPVPNLIFTRDLGTTINNHVLLNKPAKKARSREALLTKYIFFNHPFFEVYRQNIIEVPQTDQHFLIPEGEIDQQNTLEGGDVMMVSKNHLLIGCGERTTPQAASEVIQILFEKNVVQKVTVIKIPHKRDFMHLDTVFTQVKKNLWVLLSSLFNPEQKDQDFLPINHLIETKKPDRPEIIQFEKGKINTPRRFNKLEDLLCDISENELGSTEKTQFIYSGNNVFPYDSREQWTDGCNLLALKEGVVLAYDRNDKTLAAFKNKGFTVIKAADLLQQFENNELQPENLLNTVITFPSAELSRARGGFHCMSMPLFRDEL</sequence>
<comment type="pathway">
    <text evidence="1">Amino-acid degradation; L-arginine degradation via ADI pathway; carbamoyl phosphate from L-arginine: step 1/2.</text>
</comment>
<dbReference type="Pfam" id="PF02274">
    <property type="entry name" value="ADI"/>
    <property type="match status" value="1"/>
</dbReference>
<protein>
    <recommendedName>
        <fullName evidence="3">arginine deiminase</fullName>
        <ecNumber evidence="3">3.5.3.6</ecNumber>
    </recommendedName>
</protein>
<evidence type="ECO:0000256" key="4">
    <source>
        <dbReference type="ARBA" id="ARBA00022801"/>
    </source>
</evidence>
<dbReference type="PANTHER" id="PTHR47271:SF2">
    <property type="entry name" value="ARGININE DEIMINASE"/>
    <property type="match status" value="1"/>
</dbReference>
<keyword evidence="4" id="KW-0378">Hydrolase</keyword>
<evidence type="ECO:0000313" key="7">
    <source>
        <dbReference type="Proteomes" id="UP000462014"/>
    </source>
</evidence>
<reference evidence="6 7" key="1">
    <citation type="submission" date="2019-12" db="EMBL/GenBank/DDBJ databases">
        <title>Mucilaginibacter sp. HMF7410 genome sequencing and assembly.</title>
        <authorList>
            <person name="Kang H."/>
            <person name="Cha I."/>
            <person name="Kim H."/>
            <person name="Joh K."/>
        </authorList>
    </citation>
    <scope>NUCLEOTIDE SEQUENCE [LARGE SCALE GENOMIC DNA]</scope>
    <source>
        <strain evidence="6 7">HMF7410</strain>
    </source>
</reference>
<dbReference type="AlphaFoldDB" id="A0A7K1STK9"/>
<dbReference type="PANTHER" id="PTHR47271">
    <property type="entry name" value="ARGININE DEIMINASE"/>
    <property type="match status" value="1"/>
</dbReference>
<evidence type="ECO:0000313" key="6">
    <source>
        <dbReference type="EMBL" id="MVN20642.1"/>
    </source>
</evidence>
<dbReference type="GO" id="GO:0016740">
    <property type="term" value="F:transferase activity"/>
    <property type="evidence" value="ECO:0007669"/>
    <property type="project" value="UniProtKB-KW"/>
</dbReference>
<name>A0A7K1STK9_9SPHI</name>
<accession>A0A7K1STK9</accession>
<dbReference type="Proteomes" id="UP000462014">
    <property type="component" value="Unassembled WGS sequence"/>
</dbReference>